<accession>A0A0H5RBA5</accession>
<dbReference type="EMBL" id="HACM01005307">
    <property type="protein sequence ID" value="CRZ05749.1"/>
    <property type="molecule type" value="Transcribed_RNA"/>
</dbReference>
<protein>
    <submittedName>
        <fullName evidence="1">Uncharacterized protein</fullName>
    </submittedName>
</protein>
<proteinExistence type="predicted"/>
<sequence length="106" mass="12156">MFYVCTGGKHWLILRDERIWVMSTVMMMMMTEEEALTCWGFQMVRRGKILNAALASHHTSLTCQRDFLRSLCTPLLRPCLHDGACFQFSTNMVNKVSGVICSHLPN</sequence>
<dbReference type="AlphaFoldDB" id="A0A0H5RBA5"/>
<organism evidence="1">
    <name type="scientific">Spongospora subterranea</name>
    <dbReference type="NCBI Taxonomy" id="70186"/>
    <lineage>
        <taxon>Eukaryota</taxon>
        <taxon>Sar</taxon>
        <taxon>Rhizaria</taxon>
        <taxon>Endomyxa</taxon>
        <taxon>Phytomyxea</taxon>
        <taxon>Plasmodiophorida</taxon>
        <taxon>Plasmodiophoridae</taxon>
        <taxon>Spongospora</taxon>
    </lineage>
</organism>
<name>A0A0H5RBA5_9EUKA</name>
<evidence type="ECO:0000313" key="1">
    <source>
        <dbReference type="EMBL" id="CRZ05749.1"/>
    </source>
</evidence>
<reference evidence="1" key="1">
    <citation type="submission" date="2015-04" db="EMBL/GenBank/DDBJ databases">
        <title>The genome sequence of the plant pathogenic Rhizarian Plasmodiophora brassicae reveals insights in its biotrophic life cycle and the origin of chitin synthesis.</title>
        <authorList>
            <person name="Schwelm A."/>
            <person name="Fogelqvist J."/>
            <person name="Knaust A."/>
            <person name="Julke S."/>
            <person name="Lilja T."/>
            <person name="Dhandapani V."/>
            <person name="Bonilla-Rosso G."/>
            <person name="Karlsson M."/>
            <person name="Shevchenko A."/>
            <person name="Choi S.R."/>
            <person name="Kim H.G."/>
            <person name="Park J.Y."/>
            <person name="Lim Y.P."/>
            <person name="Ludwig-Muller J."/>
            <person name="Dixelius C."/>
        </authorList>
    </citation>
    <scope>NUCLEOTIDE SEQUENCE</scope>
    <source>
        <tissue evidence="1">Potato root galls</tissue>
    </source>
</reference>